<dbReference type="GeneID" id="9186859"/>
<dbReference type="PANTHER" id="PTHR44267">
    <property type="entry name" value="WD REPEAT-CONTAINING PROTEIN 43"/>
    <property type="match status" value="1"/>
</dbReference>
<reference evidence="6 7" key="1">
    <citation type="journal article" date="2010" name="Nature">
        <title>Perigord black truffle genome uncovers evolutionary origins and mechanisms of symbiosis.</title>
        <authorList>
            <person name="Martin F."/>
            <person name="Kohler A."/>
            <person name="Murat C."/>
            <person name="Balestrini R."/>
            <person name="Coutinho P.M."/>
            <person name="Jaillon O."/>
            <person name="Montanini B."/>
            <person name="Morin E."/>
            <person name="Noel B."/>
            <person name="Percudani R."/>
            <person name="Porcel B."/>
            <person name="Rubini A."/>
            <person name="Amicucci A."/>
            <person name="Amselem J."/>
            <person name="Anthouard V."/>
            <person name="Arcioni S."/>
            <person name="Artiguenave F."/>
            <person name="Aury J.M."/>
            <person name="Ballario P."/>
            <person name="Bolchi A."/>
            <person name="Brenna A."/>
            <person name="Brun A."/>
            <person name="Buee M."/>
            <person name="Cantarel B."/>
            <person name="Chevalier G."/>
            <person name="Couloux A."/>
            <person name="Da Silva C."/>
            <person name="Denoeud F."/>
            <person name="Duplessis S."/>
            <person name="Ghignone S."/>
            <person name="Hilselberger B."/>
            <person name="Iotti M."/>
            <person name="Marcais B."/>
            <person name="Mello A."/>
            <person name="Miranda M."/>
            <person name="Pacioni G."/>
            <person name="Quesneville H."/>
            <person name="Riccioni C."/>
            <person name="Ruotolo R."/>
            <person name="Splivallo R."/>
            <person name="Stocchi V."/>
            <person name="Tisserant E."/>
            <person name="Viscomi A.R."/>
            <person name="Zambonelli A."/>
            <person name="Zampieri E."/>
            <person name="Henrissat B."/>
            <person name="Lebrun M.H."/>
            <person name="Paolocci F."/>
            <person name="Bonfante P."/>
            <person name="Ottonello S."/>
            <person name="Wincker P."/>
        </authorList>
    </citation>
    <scope>NUCLEOTIDE SEQUENCE [LARGE SCALE GENOMIC DNA]</scope>
    <source>
        <strain evidence="6 7">Mel28</strain>
    </source>
</reference>
<accession>D5GJY0</accession>
<sequence length="406" mass="43389">MVWSSTETSTLALAGHTNISRHAGISATVSGAMNGPRHAVDSSRAAVVRGGDLRDIEIGDLSSGEESAAEKETDREGDGIGDGVEQTFGEKAQALKVSEASKAPRSKATREITNAAVKAPATGSLTTVLTQALQTEDNSLLESCLHSTDDEAILATIRRLNSSLAVILLKRLAERIARHPGRARPLGTWVKWIAVAHGGYLVTLPDLVSQISELHQIVSARASSMPKLLSLQGRLEMLSAQMQFRSSPAGASKQDEDNKVLYMEGTGDSDSESESDDEPENVGLEGFHIEDASFINAEGSTCDDDSANGSETSDSDAELSDAEGYVDSGDDGHGDSEFPNGYRTSDFLDTEAIESSAREEPDEEEPADLDSEVDNGESRDDKGSDYGSEDDQRIVKRIRRSKKASR</sequence>
<feature type="region of interest" description="Disordered" evidence="4">
    <location>
        <begin position="61"/>
        <end position="81"/>
    </location>
</feature>
<evidence type="ECO:0000313" key="6">
    <source>
        <dbReference type="EMBL" id="CAZ84823.1"/>
    </source>
</evidence>
<feature type="domain" description="Small-subunit processome Utp12" evidence="5">
    <location>
        <begin position="137"/>
        <end position="239"/>
    </location>
</feature>
<feature type="region of interest" description="Disordered" evidence="4">
    <location>
        <begin position="298"/>
        <end position="406"/>
    </location>
</feature>
<dbReference type="PANTHER" id="PTHR44267:SF1">
    <property type="entry name" value="WD REPEAT-CONTAINING PROTEIN 43"/>
    <property type="match status" value="1"/>
</dbReference>
<dbReference type="HOGENOM" id="CLU_038849_0_0_1"/>
<dbReference type="InParanoid" id="D5GJY0"/>
<name>D5GJY0_TUBMM</name>
<feature type="region of interest" description="Disordered" evidence="4">
    <location>
        <begin position="263"/>
        <end position="282"/>
    </location>
</feature>
<dbReference type="InterPro" id="IPR007148">
    <property type="entry name" value="SSU_processome_Utp12"/>
</dbReference>
<keyword evidence="7" id="KW-1185">Reference proteome</keyword>
<evidence type="ECO:0000256" key="4">
    <source>
        <dbReference type="SAM" id="MobiDB-lite"/>
    </source>
</evidence>
<dbReference type="Pfam" id="PF04003">
    <property type="entry name" value="Utp12"/>
    <property type="match status" value="1"/>
</dbReference>
<protein>
    <submittedName>
        <fullName evidence="6">(Perigord truffle) hypothetical protein</fullName>
    </submittedName>
</protein>
<dbReference type="GO" id="GO:0005730">
    <property type="term" value="C:nucleolus"/>
    <property type="evidence" value="ECO:0007669"/>
    <property type="project" value="TreeGrafter"/>
</dbReference>
<dbReference type="RefSeq" id="XP_002840632.1">
    <property type="nucleotide sequence ID" value="XM_002840586.1"/>
</dbReference>
<evidence type="ECO:0000256" key="2">
    <source>
        <dbReference type="ARBA" id="ARBA00023242"/>
    </source>
</evidence>
<feature type="compositionally biased region" description="Basic residues" evidence="4">
    <location>
        <begin position="395"/>
        <end position="406"/>
    </location>
</feature>
<evidence type="ECO:0000259" key="5">
    <source>
        <dbReference type="Pfam" id="PF04003"/>
    </source>
</evidence>
<evidence type="ECO:0000313" key="7">
    <source>
        <dbReference type="Proteomes" id="UP000006911"/>
    </source>
</evidence>
<evidence type="ECO:0000256" key="3">
    <source>
        <dbReference type="ARBA" id="ARBA00038335"/>
    </source>
</evidence>
<proteinExistence type="inferred from homology"/>
<dbReference type="InterPro" id="IPR052414">
    <property type="entry name" value="U3_snoRNA-assoc_WDR"/>
</dbReference>
<gene>
    <name evidence="6" type="ORF">GSTUM_00009263001</name>
</gene>
<keyword evidence="2" id="KW-0539">Nucleus</keyword>
<dbReference type="GO" id="GO:0000462">
    <property type="term" value="P:maturation of SSU-rRNA from tricistronic rRNA transcript (SSU-rRNA, 5.8S rRNA, LSU-rRNA)"/>
    <property type="evidence" value="ECO:0007669"/>
    <property type="project" value="TreeGrafter"/>
</dbReference>
<organism evidence="6 7">
    <name type="scientific">Tuber melanosporum (strain Mel28)</name>
    <name type="common">Perigord black truffle</name>
    <dbReference type="NCBI Taxonomy" id="656061"/>
    <lineage>
        <taxon>Eukaryota</taxon>
        <taxon>Fungi</taxon>
        <taxon>Dikarya</taxon>
        <taxon>Ascomycota</taxon>
        <taxon>Pezizomycotina</taxon>
        <taxon>Pezizomycetes</taxon>
        <taxon>Pezizales</taxon>
        <taxon>Tuberaceae</taxon>
        <taxon>Tuber</taxon>
    </lineage>
</organism>
<comment type="similarity">
    <text evidence="3">Belongs to the UTP5 family.</text>
</comment>
<feature type="compositionally biased region" description="Basic and acidic residues" evidence="4">
    <location>
        <begin position="376"/>
        <end position="394"/>
    </location>
</feature>
<feature type="compositionally biased region" description="Acidic residues" evidence="4">
    <location>
        <begin position="360"/>
        <end position="375"/>
    </location>
</feature>
<dbReference type="STRING" id="656061.D5GJY0"/>
<dbReference type="KEGG" id="tml:GSTUM_00009263001"/>
<dbReference type="Proteomes" id="UP000006911">
    <property type="component" value="Unassembled WGS sequence"/>
</dbReference>
<feature type="compositionally biased region" description="Acidic residues" evidence="4">
    <location>
        <begin position="267"/>
        <end position="280"/>
    </location>
</feature>
<dbReference type="AlphaFoldDB" id="D5GJY0"/>
<feature type="compositionally biased region" description="Basic and acidic residues" evidence="4">
    <location>
        <begin position="68"/>
        <end position="78"/>
    </location>
</feature>
<evidence type="ECO:0000256" key="1">
    <source>
        <dbReference type="ARBA" id="ARBA00004123"/>
    </source>
</evidence>
<dbReference type="eggNOG" id="KOG4547">
    <property type="taxonomic scope" value="Eukaryota"/>
</dbReference>
<comment type="subcellular location">
    <subcellularLocation>
        <location evidence="1">Nucleus</location>
    </subcellularLocation>
</comment>
<dbReference type="EMBL" id="FN430334">
    <property type="protein sequence ID" value="CAZ84823.1"/>
    <property type="molecule type" value="Genomic_DNA"/>
</dbReference>